<dbReference type="Proteomes" id="UP001221411">
    <property type="component" value="Unassembled WGS sequence"/>
</dbReference>
<evidence type="ECO:0008006" key="4">
    <source>
        <dbReference type="Google" id="ProtNLM"/>
    </source>
</evidence>
<dbReference type="RefSeq" id="WP_271918241.1">
    <property type="nucleotide sequence ID" value="NZ_JAQNDO010000001.1"/>
</dbReference>
<name>A0ABT5EPM3_9BACT</name>
<dbReference type="EMBL" id="JAQNDO010000001">
    <property type="protein sequence ID" value="MDC0742872.1"/>
    <property type="molecule type" value="Genomic_DNA"/>
</dbReference>
<gene>
    <name evidence="2" type="ORF">POL67_16095</name>
</gene>
<reference evidence="2 3" key="1">
    <citation type="submission" date="2022-11" db="EMBL/GenBank/DDBJ databases">
        <title>Minimal conservation of predation-associated metabolite biosynthetic gene clusters underscores biosynthetic potential of Myxococcota including descriptions for ten novel species: Archangium lansinium sp. nov., Myxococcus landrumus sp. nov., Nannocystis bai.</title>
        <authorList>
            <person name="Ahearne A."/>
            <person name="Stevens C."/>
            <person name="Dowd S."/>
        </authorList>
    </citation>
    <scope>NUCLEOTIDE SEQUENCE [LARGE SCALE GENOMIC DNA]</scope>
    <source>
        <strain evidence="2 3">RJM3</strain>
    </source>
</reference>
<accession>A0ABT5EPM3</accession>
<evidence type="ECO:0000256" key="1">
    <source>
        <dbReference type="SAM" id="SignalP"/>
    </source>
</evidence>
<organism evidence="2 3">
    <name type="scientific">Polyangium mundeleinium</name>
    <dbReference type="NCBI Taxonomy" id="2995306"/>
    <lineage>
        <taxon>Bacteria</taxon>
        <taxon>Pseudomonadati</taxon>
        <taxon>Myxococcota</taxon>
        <taxon>Polyangia</taxon>
        <taxon>Polyangiales</taxon>
        <taxon>Polyangiaceae</taxon>
        <taxon>Polyangium</taxon>
    </lineage>
</organism>
<feature type="chain" id="PRO_5046862314" description="Cytochrome C" evidence="1">
    <location>
        <begin position="23"/>
        <end position="74"/>
    </location>
</feature>
<protein>
    <recommendedName>
        <fullName evidence="4">Cytochrome C</fullName>
    </recommendedName>
</protein>
<keyword evidence="1" id="KW-0732">Signal</keyword>
<proteinExistence type="predicted"/>
<feature type="signal peptide" evidence="1">
    <location>
        <begin position="1"/>
        <end position="22"/>
    </location>
</feature>
<sequence length="74" mass="7766">MTFSSRSLGLLLGLASLTSAMAASARPFRVNDIPNGTKYGCLNCHGDTKATTTRISAVTHAFISSAPYPCKSKT</sequence>
<comment type="caution">
    <text evidence="2">The sequence shown here is derived from an EMBL/GenBank/DDBJ whole genome shotgun (WGS) entry which is preliminary data.</text>
</comment>
<evidence type="ECO:0000313" key="3">
    <source>
        <dbReference type="Proteomes" id="UP001221411"/>
    </source>
</evidence>
<keyword evidence="3" id="KW-1185">Reference proteome</keyword>
<evidence type="ECO:0000313" key="2">
    <source>
        <dbReference type="EMBL" id="MDC0742872.1"/>
    </source>
</evidence>